<accession>A0A6A3JXI4</accession>
<feature type="region of interest" description="Disordered" evidence="1">
    <location>
        <begin position="934"/>
        <end position="973"/>
    </location>
</feature>
<feature type="compositionally biased region" description="Acidic residues" evidence="1">
    <location>
        <begin position="866"/>
        <end position="887"/>
    </location>
</feature>
<evidence type="ECO:0000313" key="3">
    <source>
        <dbReference type="Proteomes" id="UP000460718"/>
    </source>
</evidence>
<feature type="compositionally biased region" description="Polar residues" evidence="1">
    <location>
        <begin position="77"/>
        <end position="87"/>
    </location>
</feature>
<comment type="caution">
    <text evidence="2">The sequence shown here is derived from an EMBL/GenBank/DDBJ whole genome shotgun (WGS) entry which is preliminary data.</text>
</comment>
<organism evidence="2 3">
    <name type="scientific">Phytophthora fragariae</name>
    <dbReference type="NCBI Taxonomy" id="53985"/>
    <lineage>
        <taxon>Eukaryota</taxon>
        <taxon>Sar</taxon>
        <taxon>Stramenopiles</taxon>
        <taxon>Oomycota</taxon>
        <taxon>Peronosporomycetes</taxon>
        <taxon>Peronosporales</taxon>
        <taxon>Peronosporaceae</taxon>
        <taxon>Phytophthora</taxon>
    </lineage>
</organism>
<dbReference type="EMBL" id="QXFW01001028">
    <property type="protein sequence ID" value="KAE8997958.1"/>
    <property type="molecule type" value="Genomic_DNA"/>
</dbReference>
<feature type="region of interest" description="Disordered" evidence="1">
    <location>
        <begin position="74"/>
        <end position="99"/>
    </location>
</feature>
<proteinExistence type="predicted"/>
<feature type="region of interest" description="Disordered" evidence="1">
    <location>
        <begin position="239"/>
        <end position="263"/>
    </location>
</feature>
<evidence type="ECO:0000313" key="2">
    <source>
        <dbReference type="EMBL" id="KAE8997958.1"/>
    </source>
</evidence>
<name>A0A6A3JXI4_9STRA</name>
<feature type="compositionally biased region" description="Polar residues" evidence="1">
    <location>
        <begin position="853"/>
        <end position="864"/>
    </location>
</feature>
<feature type="region of interest" description="Disordered" evidence="1">
    <location>
        <begin position="837"/>
        <end position="919"/>
    </location>
</feature>
<feature type="compositionally biased region" description="Acidic residues" evidence="1">
    <location>
        <begin position="897"/>
        <end position="907"/>
    </location>
</feature>
<dbReference type="AlphaFoldDB" id="A0A6A3JXI4"/>
<evidence type="ECO:0000256" key="1">
    <source>
        <dbReference type="SAM" id="MobiDB-lite"/>
    </source>
</evidence>
<protein>
    <submittedName>
        <fullName evidence="2">Uncharacterized protein</fullName>
    </submittedName>
</protein>
<sequence length="1023" mass="112267">MHRAEKSSSKICRAREVEKAQELHRRKIDGVKSYLCGIIPKPTASRASASFRPRPPNAMLGSFSSVTCVNGDPPVSAGTSLANSASSGDLEPQQPEKTNDNMAVSETLVLSDDSQKSHIGQQTQALDEFQHSLAKMAEFRVVAPVPGFGSAKHLTGKLAPPPAESRKKSLNGSFRARRLKEIKADNAEVFERIRKSVSHYRNGDLQREWQQNLSYLSSISEFPVTADVLASATNIHKQHDDNDSRNCFGPSPRRPSFLKTTTRTEPLPSIPVVAHPIRSIPTSPRKLQLNMTPAFRSLRKAMPQQPSLPPISSPHTVINAGGPTDFGSNVNNEVLSSPRGRSTCPNSPGIDDRFTESTMGRHRSSTAVAATKFIGDLHGRQAESEMSGDAKYQLLKTGRFVGGTYLVLTVFCGDGVTNPYGFDVFAYQRELQCEYKLSITKEMTHELLDKSSSSSLAAETAAAAGTNLSMQEIARSICDHINFALLGADQGEMIFLAPTVARKSDQAMRFDASPGLVAFCVHQTVELESDDTHHTIGKRKLHVFASTCPPKSYPTSSRAVKSDRTTGTSGLMVCFQVIEKLPPSRCTASSGPTEPSSSALKVEVAVDELYNIILFDSWRGQNRVLSMDRVVIAAIQHLHVISVPCGDDTGNLRNELIVNSHVNTLLNPCSSRPWGTTTLEKKRSRQQLPHSTSQLFTHPIRATILIQSGLIWRNAYLLAEVALDVSNDASYTETLSHQQSRRKLIQDIDRGLVVSVFNANSGYSSCRRLPPERVSALLERVEALPVKTKVGVVLAEKCISDQFSFAECLLAFLQLDVDLFGNEIIVFPVLEHAVSSVSPSDTRQTSDNDDGLATSSREFLSRGTSWEDENISEGDEGADNDEYDNDELSTGIHAYDTDDEEDQDEAEGSYSSYANQDEADQDFIANVVVDEDTKLQHSECNDEETPERDEDASTERDAGEETLNDVQVEPTTRRPWRQGRKIDGRFCLLRGSPDDKKLATSAMSIAALGQLETLSTPTHIRIS</sequence>
<dbReference type="Proteomes" id="UP000460718">
    <property type="component" value="Unassembled WGS sequence"/>
</dbReference>
<reference evidence="2 3" key="1">
    <citation type="submission" date="2018-09" db="EMBL/GenBank/DDBJ databases">
        <title>Genomic investigation of the strawberry pathogen Phytophthora fragariae indicates pathogenicity is determined by transcriptional variation in three key races.</title>
        <authorList>
            <person name="Adams T.M."/>
            <person name="Armitage A.D."/>
            <person name="Sobczyk M.K."/>
            <person name="Bates H.J."/>
            <person name="Dunwell J.M."/>
            <person name="Nellist C.F."/>
            <person name="Harrison R.J."/>
        </authorList>
    </citation>
    <scope>NUCLEOTIDE SEQUENCE [LARGE SCALE GENOMIC DNA]</scope>
    <source>
        <strain evidence="2 3">SCRP245</strain>
    </source>
</reference>
<feature type="compositionally biased region" description="Acidic residues" evidence="1">
    <location>
        <begin position="941"/>
        <end position="950"/>
    </location>
</feature>
<gene>
    <name evidence="2" type="ORF">PF011_g15251</name>
</gene>